<dbReference type="EMBL" id="CAJPEX010036112">
    <property type="protein sequence ID" value="CAG0926157.1"/>
    <property type="molecule type" value="Genomic_DNA"/>
</dbReference>
<dbReference type="AlphaFoldDB" id="A0A7R9GLY8"/>
<feature type="non-terminal residue" evidence="1">
    <location>
        <position position="155"/>
    </location>
</feature>
<organism evidence="1">
    <name type="scientific">Notodromas monacha</name>
    <dbReference type="NCBI Taxonomy" id="399045"/>
    <lineage>
        <taxon>Eukaryota</taxon>
        <taxon>Metazoa</taxon>
        <taxon>Ecdysozoa</taxon>
        <taxon>Arthropoda</taxon>
        <taxon>Crustacea</taxon>
        <taxon>Oligostraca</taxon>
        <taxon>Ostracoda</taxon>
        <taxon>Podocopa</taxon>
        <taxon>Podocopida</taxon>
        <taxon>Cypridocopina</taxon>
        <taxon>Cypridoidea</taxon>
        <taxon>Cyprididae</taxon>
        <taxon>Notodromas</taxon>
    </lineage>
</organism>
<name>A0A7R9GLY8_9CRUS</name>
<sequence length="155" mass="16634">MTEKAKKWSDEATNQMLNMVNGESPVSAGTVEQIAEALGFTTRSVASKLRQLDHEVASMAKEKTSAFTASEGDDLADFVNANAGSFTYKEIAEQFAGGKFSAKQIQGKLLALELTGSVKPAEKVEAARTYTEAEEIKFIKMADGGSFIEDIAQAL</sequence>
<dbReference type="EMBL" id="OA918149">
    <property type="protein sequence ID" value="CAD7286005.1"/>
    <property type="molecule type" value="Genomic_DNA"/>
</dbReference>
<evidence type="ECO:0000313" key="2">
    <source>
        <dbReference type="Proteomes" id="UP000678499"/>
    </source>
</evidence>
<dbReference type="Proteomes" id="UP000678499">
    <property type="component" value="Unassembled WGS sequence"/>
</dbReference>
<evidence type="ECO:0000313" key="1">
    <source>
        <dbReference type="EMBL" id="CAD7286005.1"/>
    </source>
</evidence>
<keyword evidence="2" id="KW-1185">Reference proteome</keyword>
<accession>A0A7R9GLY8</accession>
<reference evidence="1" key="1">
    <citation type="submission" date="2020-11" db="EMBL/GenBank/DDBJ databases">
        <authorList>
            <person name="Tran Van P."/>
        </authorList>
    </citation>
    <scope>NUCLEOTIDE SEQUENCE</scope>
</reference>
<protein>
    <submittedName>
        <fullName evidence="1">Uncharacterized protein</fullName>
    </submittedName>
</protein>
<proteinExistence type="predicted"/>
<gene>
    <name evidence="1" type="ORF">NMOB1V02_LOCUS13607</name>
</gene>